<evidence type="ECO:0000259" key="2">
    <source>
        <dbReference type="Pfam" id="PF02698"/>
    </source>
</evidence>
<dbReference type="Pfam" id="PF02698">
    <property type="entry name" value="DUF218"/>
    <property type="match status" value="1"/>
</dbReference>
<evidence type="ECO:0000313" key="3">
    <source>
        <dbReference type="EMBL" id="PSU35546.1"/>
    </source>
</evidence>
<comment type="caution">
    <text evidence="3">The sequence shown here is derived from an EMBL/GenBank/DDBJ whole genome shotgun (WGS) entry which is preliminary data.</text>
</comment>
<dbReference type="OrthoDB" id="5915738at2"/>
<dbReference type="RefSeq" id="WP_107346902.1">
    <property type="nucleotide sequence ID" value="NZ_PYMH01000001.1"/>
</dbReference>
<dbReference type="EMBL" id="PYMH01000001">
    <property type="protein sequence ID" value="PSU35546.1"/>
    <property type="molecule type" value="Genomic_DNA"/>
</dbReference>
<dbReference type="InterPro" id="IPR014729">
    <property type="entry name" value="Rossmann-like_a/b/a_fold"/>
</dbReference>
<feature type="signal peptide" evidence="1">
    <location>
        <begin position="1"/>
        <end position="24"/>
    </location>
</feature>
<evidence type="ECO:0000256" key="1">
    <source>
        <dbReference type="SAM" id="SignalP"/>
    </source>
</evidence>
<keyword evidence="4" id="KW-1185">Reference proteome</keyword>
<reference evidence="3 4" key="1">
    <citation type="submission" date="2018-03" db="EMBL/GenBank/DDBJ databases">
        <title>Whole genome sequencing of Histamine producing bacteria.</title>
        <authorList>
            <person name="Butler K."/>
        </authorList>
    </citation>
    <scope>NUCLEOTIDE SEQUENCE [LARGE SCALE GENOMIC DNA]</scope>
    <source>
        <strain evidence="3 4">JCM 13586</strain>
    </source>
</reference>
<feature type="chain" id="PRO_5015698267" description="DUF218 domain-containing protein" evidence="1">
    <location>
        <begin position="25"/>
        <end position="165"/>
    </location>
</feature>
<feature type="domain" description="DUF218" evidence="2">
    <location>
        <begin position="55"/>
        <end position="144"/>
    </location>
</feature>
<gene>
    <name evidence="3" type="ORF">C9I99_00560</name>
</gene>
<keyword evidence="1" id="KW-0732">Signal</keyword>
<evidence type="ECO:0000313" key="4">
    <source>
        <dbReference type="Proteomes" id="UP000241222"/>
    </source>
</evidence>
<dbReference type="Gene3D" id="3.40.50.620">
    <property type="entry name" value="HUPs"/>
    <property type="match status" value="1"/>
</dbReference>
<dbReference type="Proteomes" id="UP000241222">
    <property type="component" value="Unassembled WGS sequence"/>
</dbReference>
<dbReference type="AlphaFoldDB" id="A0A2T3J2Q5"/>
<organism evidence="3 4">
    <name type="scientific">Photobacterium lutimaris</name>
    <dbReference type="NCBI Taxonomy" id="388278"/>
    <lineage>
        <taxon>Bacteria</taxon>
        <taxon>Pseudomonadati</taxon>
        <taxon>Pseudomonadota</taxon>
        <taxon>Gammaproteobacteria</taxon>
        <taxon>Vibrionales</taxon>
        <taxon>Vibrionaceae</taxon>
        <taxon>Photobacterium</taxon>
    </lineage>
</organism>
<name>A0A2T3J2Q5_9GAMM</name>
<protein>
    <recommendedName>
        <fullName evidence="2">DUF218 domain-containing protein</fullName>
    </recommendedName>
</protein>
<proteinExistence type="predicted"/>
<sequence length="165" mass="17748">MKKSVIAKSILGALLIGATAHAVASDILANEQNLPIDLVFNLGLQVNYKYCTPRQLMEYRVDRVYEVAQSLPNPVFMATGKGNPTLVQTGVEQGGLTEAAAIQQILMEKYDVPEDQIILEENSTTTTSTVATLTVVTVRQSVTLTPSLVMTPLSMTTAIPQALSP</sequence>
<accession>A0A2T3J2Q5</accession>
<dbReference type="InterPro" id="IPR003848">
    <property type="entry name" value="DUF218"/>
</dbReference>